<proteinExistence type="predicted"/>
<dbReference type="Gene3D" id="1.10.340.70">
    <property type="match status" value="1"/>
</dbReference>
<sequence>MDTKAEAALQEMKKFIEILPTLTAPIPGEILMMYLAASTKSISAALFAKREEEQVHEGSCGFNAELRSMVVRITKQGYYWSLMHRDAAKVLQDCEKCKEQSAIRKVAESNAITARSGWPFSH</sequence>
<protein>
    <recommendedName>
        <fullName evidence="2">Reverse transcriptase domain-containing protein</fullName>
    </recommendedName>
</protein>
<dbReference type="AlphaFoldDB" id="A0A699JNG9"/>
<evidence type="ECO:0000313" key="1">
    <source>
        <dbReference type="EMBL" id="GFA45015.1"/>
    </source>
</evidence>
<comment type="caution">
    <text evidence="1">The sequence shown here is derived from an EMBL/GenBank/DDBJ whole genome shotgun (WGS) entry which is preliminary data.</text>
</comment>
<accession>A0A699JNG9</accession>
<gene>
    <name evidence="1" type="ORF">Tci_616987</name>
</gene>
<name>A0A699JNG9_TANCI</name>
<evidence type="ECO:0008006" key="2">
    <source>
        <dbReference type="Google" id="ProtNLM"/>
    </source>
</evidence>
<dbReference type="EMBL" id="BKCJ010426166">
    <property type="protein sequence ID" value="GFA45015.1"/>
    <property type="molecule type" value="Genomic_DNA"/>
</dbReference>
<organism evidence="1">
    <name type="scientific">Tanacetum cinerariifolium</name>
    <name type="common">Dalmatian daisy</name>
    <name type="synonym">Chrysanthemum cinerariifolium</name>
    <dbReference type="NCBI Taxonomy" id="118510"/>
    <lineage>
        <taxon>Eukaryota</taxon>
        <taxon>Viridiplantae</taxon>
        <taxon>Streptophyta</taxon>
        <taxon>Embryophyta</taxon>
        <taxon>Tracheophyta</taxon>
        <taxon>Spermatophyta</taxon>
        <taxon>Magnoliopsida</taxon>
        <taxon>eudicotyledons</taxon>
        <taxon>Gunneridae</taxon>
        <taxon>Pentapetalae</taxon>
        <taxon>asterids</taxon>
        <taxon>campanulids</taxon>
        <taxon>Asterales</taxon>
        <taxon>Asteraceae</taxon>
        <taxon>Asteroideae</taxon>
        <taxon>Anthemideae</taxon>
        <taxon>Anthemidinae</taxon>
        <taxon>Tanacetum</taxon>
    </lineage>
</organism>
<reference evidence="1" key="1">
    <citation type="journal article" date="2019" name="Sci. Rep.">
        <title>Draft genome of Tanacetum cinerariifolium, the natural source of mosquito coil.</title>
        <authorList>
            <person name="Yamashiro T."/>
            <person name="Shiraishi A."/>
            <person name="Satake H."/>
            <person name="Nakayama K."/>
        </authorList>
    </citation>
    <scope>NUCLEOTIDE SEQUENCE</scope>
</reference>